<evidence type="ECO:0000313" key="4">
    <source>
        <dbReference type="Proteomes" id="UP001303889"/>
    </source>
</evidence>
<comment type="caution">
    <text evidence="3">The sequence shown here is derived from an EMBL/GenBank/DDBJ whole genome shotgun (WGS) entry which is preliminary data.</text>
</comment>
<reference evidence="3" key="2">
    <citation type="submission" date="2023-05" db="EMBL/GenBank/DDBJ databases">
        <authorList>
            <consortium name="Lawrence Berkeley National Laboratory"/>
            <person name="Steindorff A."/>
            <person name="Hensen N."/>
            <person name="Bonometti L."/>
            <person name="Westerberg I."/>
            <person name="Brannstrom I.O."/>
            <person name="Guillou S."/>
            <person name="Cros-Aarteil S."/>
            <person name="Calhoun S."/>
            <person name="Haridas S."/>
            <person name="Kuo A."/>
            <person name="Mondo S."/>
            <person name="Pangilinan J."/>
            <person name="Riley R."/>
            <person name="Labutti K."/>
            <person name="Andreopoulos B."/>
            <person name="Lipzen A."/>
            <person name="Chen C."/>
            <person name="Yanf M."/>
            <person name="Daum C."/>
            <person name="Ng V."/>
            <person name="Clum A."/>
            <person name="Ohm R."/>
            <person name="Martin F."/>
            <person name="Silar P."/>
            <person name="Natvig D."/>
            <person name="Lalanne C."/>
            <person name="Gautier V."/>
            <person name="Ament-Velasquez S.L."/>
            <person name="Kruys A."/>
            <person name="Hutchinson M.I."/>
            <person name="Powell A.J."/>
            <person name="Barry K."/>
            <person name="Miller A.N."/>
            <person name="Grigoriev I.V."/>
            <person name="Debuchy R."/>
            <person name="Gladieux P."/>
            <person name="Thoren M.H."/>
            <person name="Johannesson H."/>
        </authorList>
    </citation>
    <scope>NUCLEOTIDE SEQUENCE</scope>
    <source>
        <strain evidence="3">CBS 103.79</strain>
    </source>
</reference>
<gene>
    <name evidence="3" type="ORF">C8A05DRAFT_12913</name>
</gene>
<dbReference type="EMBL" id="MU855365">
    <property type="protein sequence ID" value="KAK3905244.1"/>
    <property type="molecule type" value="Genomic_DNA"/>
</dbReference>
<proteinExistence type="predicted"/>
<dbReference type="GO" id="GO:0016460">
    <property type="term" value="C:myosin II complex"/>
    <property type="evidence" value="ECO:0007669"/>
    <property type="project" value="TreeGrafter"/>
</dbReference>
<dbReference type="AlphaFoldDB" id="A0AAN6MQX0"/>
<dbReference type="PANTHER" id="PTHR45615:SF40">
    <property type="entry name" value="MYOSIN HEAVY CHAIN, NON-MUSCLE"/>
    <property type="match status" value="1"/>
</dbReference>
<evidence type="ECO:0000313" key="3">
    <source>
        <dbReference type="EMBL" id="KAK3905244.1"/>
    </source>
</evidence>
<reference evidence="3" key="1">
    <citation type="journal article" date="2023" name="Mol. Phylogenet. Evol.">
        <title>Genome-scale phylogeny and comparative genomics of the fungal order Sordariales.</title>
        <authorList>
            <person name="Hensen N."/>
            <person name="Bonometti L."/>
            <person name="Westerberg I."/>
            <person name="Brannstrom I.O."/>
            <person name="Guillou S."/>
            <person name="Cros-Aarteil S."/>
            <person name="Calhoun S."/>
            <person name="Haridas S."/>
            <person name="Kuo A."/>
            <person name="Mondo S."/>
            <person name="Pangilinan J."/>
            <person name="Riley R."/>
            <person name="LaButti K."/>
            <person name="Andreopoulos B."/>
            <person name="Lipzen A."/>
            <person name="Chen C."/>
            <person name="Yan M."/>
            <person name="Daum C."/>
            <person name="Ng V."/>
            <person name="Clum A."/>
            <person name="Steindorff A."/>
            <person name="Ohm R.A."/>
            <person name="Martin F."/>
            <person name="Silar P."/>
            <person name="Natvig D.O."/>
            <person name="Lalanne C."/>
            <person name="Gautier V."/>
            <person name="Ament-Velasquez S.L."/>
            <person name="Kruys A."/>
            <person name="Hutchinson M.I."/>
            <person name="Powell A.J."/>
            <person name="Barry K."/>
            <person name="Miller A.N."/>
            <person name="Grigoriev I.V."/>
            <person name="Debuchy R."/>
            <person name="Gladieux P."/>
            <person name="Hiltunen Thoren M."/>
            <person name="Johannesson H."/>
        </authorList>
    </citation>
    <scope>NUCLEOTIDE SEQUENCE</scope>
    <source>
        <strain evidence="3">CBS 103.79</strain>
    </source>
</reference>
<dbReference type="Proteomes" id="UP001303889">
    <property type="component" value="Unassembled WGS sequence"/>
</dbReference>
<dbReference type="GO" id="GO:0005737">
    <property type="term" value="C:cytoplasm"/>
    <property type="evidence" value="ECO:0007669"/>
    <property type="project" value="TreeGrafter"/>
</dbReference>
<organism evidence="3 4">
    <name type="scientific">Staphylotrichum tortipilum</name>
    <dbReference type="NCBI Taxonomy" id="2831512"/>
    <lineage>
        <taxon>Eukaryota</taxon>
        <taxon>Fungi</taxon>
        <taxon>Dikarya</taxon>
        <taxon>Ascomycota</taxon>
        <taxon>Pezizomycotina</taxon>
        <taxon>Sordariomycetes</taxon>
        <taxon>Sordariomycetidae</taxon>
        <taxon>Sordariales</taxon>
        <taxon>Chaetomiaceae</taxon>
        <taxon>Staphylotrichum</taxon>
    </lineage>
</organism>
<name>A0AAN6MQX0_9PEZI</name>
<dbReference type="GO" id="GO:0032982">
    <property type="term" value="C:myosin filament"/>
    <property type="evidence" value="ECO:0007669"/>
    <property type="project" value="TreeGrafter"/>
</dbReference>
<feature type="coiled-coil region" evidence="1">
    <location>
        <begin position="607"/>
        <end position="634"/>
    </location>
</feature>
<feature type="compositionally biased region" description="Polar residues" evidence="2">
    <location>
        <begin position="762"/>
        <end position="778"/>
    </location>
</feature>
<feature type="compositionally biased region" description="Polar residues" evidence="2">
    <location>
        <begin position="70"/>
        <end position="83"/>
    </location>
</feature>
<keyword evidence="4" id="KW-1185">Reference proteome</keyword>
<feature type="coiled-coil region" evidence="1">
    <location>
        <begin position="313"/>
        <end position="368"/>
    </location>
</feature>
<feature type="compositionally biased region" description="Basic and acidic residues" evidence="2">
    <location>
        <begin position="916"/>
        <end position="926"/>
    </location>
</feature>
<evidence type="ECO:0000256" key="1">
    <source>
        <dbReference type="SAM" id="Coils"/>
    </source>
</evidence>
<feature type="compositionally biased region" description="Polar residues" evidence="2">
    <location>
        <begin position="26"/>
        <end position="62"/>
    </location>
</feature>
<protein>
    <submittedName>
        <fullName evidence="3">Uncharacterized protein</fullName>
    </submittedName>
</protein>
<feature type="compositionally biased region" description="Basic and acidic residues" evidence="2">
    <location>
        <begin position="831"/>
        <end position="841"/>
    </location>
</feature>
<sequence>MPPFPDTSPKSTERPFAQPRALCEDNNFTPALGTLSTTTQVPANVKTQVSEPPSGQKPNMSSPLAHDYNRTSSHSTHPESNQEALHPRSKKGERNHMRHPPQVLSMERMPYSKRESADATQNHMANQPLTDWTHVRPSGPTHRARPVSRGSNVSKQRSRCGSLASSPMIRQRRVNISHEFTTSMAGVINQFTHKQNSALEEQKEKYHKYIKRLRKELDTGSSTIEAQTGEIKGLEALNEQLAGQLHDLTTKLGVSDDRAQKLEEKYKTCKAHLNKAITEHQDFYSRSKKRCEDAVEEIRGMEQSQIAEKDVELRQERESVRALAQQLQDLQATSSSFEALVSQGNEILSKLSEQQEKSDDEHRKLTEDTRTRLDALTTRLEALSNATTDQSALLSGIREARDASLQSASDKLDQILESRDEARDATGRLSTHVEHQLGEIWQRLDSQIESLTGRLEEKAEENGMVATLFSRQVAECKEHIREVEELRESTEKQTHRIQELEANLATLDVAQDEHEEITRRLEAQQTEMAQLRDAIKSKEAAMDELQSTLDTRQREHSVEVEKCNREIQQLSQTLREQGAKAQEAVAAARHEARAEMEGANASTMKLLGESQQQMNSLVDQLESLKQENQIKEQSGLQDTATIRSLREALTAEEAQREATAGQLAQRSRDLEELEVRFTSTVNGLKAQLDSSRDRAVELEGESRRQRARYEGLIAGLKLWAQQAGLIIHDLDCLGEVNNSTEDISAGLVEALSRMSRGENLVFSSSRQPWQGDSRNQPGVDQPANDHAGAAVGENEPGHDPLSYASSLHHTRRVVVCSPANVPDEPAIPSVDQEKARRREALQPKGILKRVTRSTSDRLREAPATSIAGNGSFRRTKQERPAGRHASTEATPNAGEAGVAESINVAPSKRPSKRRRSETAKPDHSLDAIRAPRQWPKPEPLGSHEGHRQDQATNGSRGFQPGPILDSQRNSGAATGLHRTTSGNPHQALRARQPNVRTYGSQRPAEPPTPGSQFHMRSQSQSQAQSRYWARPKDESQESMKFSQNVGDENMLVSF</sequence>
<feature type="region of interest" description="Disordered" evidence="2">
    <location>
        <begin position="1"/>
        <end position="100"/>
    </location>
</feature>
<feature type="coiled-coil region" evidence="1">
    <location>
        <begin position="196"/>
        <end position="279"/>
    </location>
</feature>
<feature type="compositionally biased region" description="Polar residues" evidence="2">
    <location>
        <begin position="966"/>
        <end position="984"/>
    </location>
</feature>
<accession>A0AAN6MQX0</accession>
<feature type="region of interest" description="Disordered" evidence="2">
    <location>
        <begin position="126"/>
        <end position="164"/>
    </location>
</feature>
<dbReference type="GO" id="GO:0000146">
    <property type="term" value="F:microfilament motor activity"/>
    <property type="evidence" value="ECO:0007669"/>
    <property type="project" value="TreeGrafter"/>
</dbReference>
<evidence type="ECO:0000256" key="2">
    <source>
        <dbReference type="SAM" id="MobiDB-lite"/>
    </source>
</evidence>
<keyword evidence="1" id="KW-0175">Coiled coil</keyword>
<feature type="region of interest" description="Disordered" evidence="2">
    <location>
        <begin position="762"/>
        <end position="803"/>
    </location>
</feature>
<dbReference type="GO" id="GO:0051015">
    <property type="term" value="F:actin filament binding"/>
    <property type="evidence" value="ECO:0007669"/>
    <property type="project" value="TreeGrafter"/>
</dbReference>
<dbReference type="PANTHER" id="PTHR45615">
    <property type="entry name" value="MYOSIN HEAVY CHAIN, NON-MUSCLE"/>
    <property type="match status" value="1"/>
</dbReference>
<feature type="coiled-coil region" evidence="1">
    <location>
        <begin position="473"/>
        <end position="580"/>
    </location>
</feature>
<feature type="region of interest" description="Disordered" evidence="2">
    <location>
        <begin position="819"/>
        <end position="1054"/>
    </location>
</feature>